<keyword evidence="10" id="KW-0418">Kinase</keyword>
<evidence type="ECO:0000256" key="7">
    <source>
        <dbReference type="ARBA" id="ARBA00022643"/>
    </source>
</evidence>
<keyword evidence="17" id="KW-1185">Reference proteome</keyword>
<comment type="similarity">
    <text evidence="3">Belongs to the flavokinase family.</text>
</comment>
<comment type="function">
    <text evidence="1">Catalyzes the phosphorylation of riboflavin (vitamin B2) to form flavin mononucleotide (FMN) coenzyme.</text>
</comment>
<keyword evidence="9" id="KW-0547">Nucleotide-binding</keyword>
<comment type="pathway">
    <text evidence="2">Cofactor biosynthesis; FMN biosynthesis; FMN from riboflavin (ATP route): step 1/1.</text>
</comment>
<evidence type="ECO:0000256" key="9">
    <source>
        <dbReference type="ARBA" id="ARBA00022741"/>
    </source>
</evidence>
<protein>
    <recommendedName>
        <fullName evidence="5">Riboflavin kinase</fullName>
        <ecNumber evidence="4">2.7.1.26</ecNumber>
    </recommendedName>
    <alternativeName>
        <fullName evidence="12">Flavin mononucleotide kinase 1</fullName>
    </alternativeName>
</protein>
<evidence type="ECO:0000256" key="1">
    <source>
        <dbReference type="ARBA" id="ARBA00003572"/>
    </source>
</evidence>
<evidence type="ECO:0000259" key="15">
    <source>
        <dbReference type="SMART" id="SM00904"/>
    </source>
</evidence>
<evidence type="ECO:0000256" key="5">
    <source>
        <dbReference type="ARBA" id="ARBA00017394"/>
    </source>
</evidence>
<feature type="compositionally biased region" description="Low complexity" evidence="14">
    <location>
        <begin position="63"/>
        <end position="87"/>
    </location>
</feature>
<evidence type="ECO:0000256" key="13">
    <source>
        <dbReference type="ARBA" id="ARBA00047880"/>
    </source>
</evidence>
<feature type="domain" description="Riboflavin kinase" evidence="15">
    <location>
        <begin position="383"/>
        <end position="511"/>
    </location>
</feature>
<dbReference type="Proteomes" id="UP000027920">
    <property type="component" value="Unassembled WGS sequence"/>
</dbReference>
<dbReference type="HOGENOM" id="CLU_022880_1_0_1"/>
<keyword evidence="6" id="KW-0285">Flavoprotein</keyword>
<dbReference type="GO" id="GO:0008531">
    <property type="term" value="F:riboflavin kinase activity"/>
    <property type="evidence" value="ECO:0007669"/>
    <property type="project" value="UniProtKB-EC"/>
</dbReference>
<dbReference type="InterPro" id="IPR023465">
    <property type="entry name" value="Riboflavin_kinase_dom_sf"/>
</dbReference>
<comment type="caution">
    <text evidence="16">The sequence shown here is derived from an EMBL/GenBank/DDBJ whole genome shotgun (WGS) entry which is preliminary data.</text>
</comment>
<gene>
    <name evidence="16" type="ORF">A1O9_09743</name>
</gene>
<evidence type="ECO:0000256" key="3">
    <source>
        <dbReference type="ARBA" id="ARBA00010108"/>
    </source>
</evidence>
<name>A0A072P3T5_9EURO</name>
<evidence type="ECO:0000256" key="4">
    <source>
        <dbReference type="ARBA" id="ARBA00012105"/>
    </source>
</evidence>
<comment type="catalytic activity">
    <reaction evidence="13">
        <text>riboflavin + ATP = FMN + ADP + H(+)</text>
        <dbReference type="Rhea" id="RHEA:14357"/>
        <dbReference type="ChEBI" id="CHEBI:15378"/>
        <dbReference type="ChEBI" id="CHEBI:30616"/>
        <dbReference type="ChEBI" id="CHEBI:57986"/>
        <dbReference type="ChEBI" id="CHEBI:58210"/>
        <dbReference type="ChEBI" id="CHEBI:456216"/>
        <dbReference type="EC" id="2.7.1.26"/>
    </reaction>
</comment>
<dbReference type="GO" id="GO:0009398">
    <property type="term" value="P:FMN biosynthetic process"/>
    <property type="evidence" value="ECO:0007669"/>
    <property type="project" value="UniProtKB-UniPathway"/>
</dbReference>
<evidence type="ECO:0000313" key="16">
    <source>
        <dbReference type="EMBL" id="KEF53948.1"/>
    </source>
</evidence>
<evidence type="ECO:0000256" key="12">
    <source>
        <dbReference type="ARBA" id="ARBA00029960"/>
    </source>
</evidence>
<dbReference type="RefSeq" id="XP_013256538.1">
    <property type="nucleotide sequence ID" value="XM_013401084.1"/>
</dbReference>
<keyword evidence="7" id="KW-0288">FMN</keyword>
<dbReference type="GO" id="GO:0005739">
    <property type="term" value="C:mitochondrion"/>
    <property type="evidence" value="ECO:0007669"/>
    <property type="project" value="TreeGrafter"/>
</dbReference>
<dbReference type="PANTHER" id="PTHR22749:SF6">
    <property type="entry name" value="RIBOFLAVIN KINASE"/>
    <property type="match status" value="1"/>
</dbReference>
<dbReference type="SUPFAM" id="SSF82114">
    <property type="entry name" value="Riboflavin kinase-like"/>
    <property type="match status" value="1"/>
</dbReference>
<dbReference type="InterPro" id="IPR023468">
    <property type="entry name" value="Riboflavin_kinase"/>
</dbReference>
<reference evidence="16 17" key="1">
    <citation type="submission" date="2013-03" db="EMBL/GenBank/DDBJ databases">
        <title>The Genome Sequence of Exophiala aquamarina CBS 119918.</title>
        <authorList>
            <consortium name="The Broad Institute Genomics Platform"/>
            <person name="Cuomo C."/>
            <person name="de Hoog S."/>
            <person name="Gorbushina A."/>
            <person name="Walker B."/>
            <person name="Young S.K."/>
            <person name="Zeng Q."/>
            <person name="Gargeya S."/>
            <person name="Fitzgerald M."/>
            <person name="Haas B."/>
            <person name="Abouelleil A."/>
            <person name="Allen A.W."/>
            <person name="Alvarado L."/>
            <person name="Arachchi H.M."/>
            <person name="Berlin A.M."/>
            <person name="Chapman S.B."/>
            <person name="Gainer-Dewar J."/>
            <person name="Goldberg J."/>
            <person name="Griggs A."/>
            <person name="Gujja S."/>
            <person name="Hansen M."/>
            <person name="Howarth C."/>
            <person name="Imamovic A."/>
            <person name="Ireland A."/>
            <person name="Larimer J."/>
            <person name="McCowan C."/>
            <person name="Murphy C."/>
            <person name="Pearson M."/>
            <person name="Poon T.W."/>
            <person name="Priest M."/>
            <person name="Roberts A."/>
            <person name="Saif S."/>
            <person name="Shea T."/>
            <person name="Sisk P."/>
            <person name="Sykes S."/>
            <person name="Wortman J."/>
            <person name="Nusbaum C."/>
            <person name="Birren B."/>
        </authorList>
    </citation>
    <scope>NUCLEOTIDE SEQUENCE [LARGE SCALE GENOMIC DNA]</scope>
    <source>
        <strain evidence="16 17">CBS 119918</strain>
    </source>
</reference>
<dbReference type="GO" id="GO:0005524">
    <property type="term" value="F:ATP binding"/>
    <property type="evidence" value="ECO:0007669"/>
    <property type="project" value="UniProtKB-KW"/>
</dbReference>
<keyword evidence="11" id="KW-0067">ATP-binding</keyword>
<dbReference type="InterPro" id="IPR015865">
    <property type="entry name" value="Riboflavin_kinase_bac/euk"/>
</dbReference>
<proteinExistence type="inferred from homology"/>
<organism evidence="16 17">
    <name type="scientific">Exophiala aquamarina CBS 119918</name>
    <dbReference type="NCBI Taxonomy" id="1182545"/>
    <lineage>
        <taxon>Eukaryota</taxon>
        <taxon>Fungi</taxon>
        <taxon>Dikarya</taxon>
        <taxon>Ascomycota</taxon>
        <taxon>Pezizomycotina</taxon>
        <taxon>Eurotiomycetes</taxon>
        <taxon>Chaetothyriomycetidae</taxon>
        <taxon>Chaetothyriales</taxon>
        <taxon>Herpotrichiellaceae</taxon>
        <taxon>Exophiala</taxon>
    </lineage>
</organism>
<evidence type="ECO:0000256" key="8">
    <source>
        <dbReference type="ARBA" id="ARBA00022679"/>
    </source>
</evidence>
<dbReference type="UniPathway" id="UPA00276">
    <property type="reaction ID" value="UER00406"/>
</dbReference>
<evidence type="ECO:0000256" key="6">
    <source>
        <dbReference type="ARBA" id="ARBA00022630"/>
    </source>
</evidence>
<dbReference type="PANTHER" id="PTHR22749">
    <property type="entry name" value="RIBOFLAVIN KINASE/FMN ADENYLYLTRANSFERASE"/>
    <property type="match status" value="1"/>
</dbReference>
<dbReference type="STRING" id="1182545.A0A072P3T5"/>
<evidence type="ECO:0000256" key="11">
    <source>
        <dbReference type="ARBA" id="ARBA00022840"/>
    </source>
</evidence>
<feature type="region of interest" description="Disordered" evidence="14">
    <location>
        <begin position="63"/>
        <end position="93"/>
    </location>
</feature>
<evidence type="ECO:0000313" key="17">
    <source>
        <dbReference type="Proteomes" id="UP000027920"/>
    </source>
</evidence>
<evidence type="ECO:0000256" key="10">
    <source>
        <dbReference type="ARBA" id="ARBA00022777"/>
    </source>
</evidence>
<dbReference type="EC" id="2.7.1.26" evidence="4"/>
<dbReference type="OrthoDB" id="276388at2759"/>
<dbReference type="AlphaFoldDB" id="A0A072P3T5"/>
<accession>A0A072P3T5</accession>
<keyword evidence="8" id="KW-0808">Transferase</keyword>
<dbReference type="GO" id="GO:0009231">
    <property type="term" value="P:riboflavin biosynthetic process"/>
    <property type="evidence" value="ECO:0007669"/>
    <property type="project" value="InterPro"/>
</dbReference>
<evidence type="ECO:0000256" key="14">
    <source>
        <dbReference type="SAM" id="MobiDB-lite"/>
    </source>
</evidence>
<dbReference type="EMBL" id="AMGV01000011">
    <property type="protein sequence ID" value="KEF53948.1"/>
    <property type="molecule type" value="Genomic_DNA"/>
</dbReference>
<dbReference type="VEuPathDB" id="FungiDB:A1O9_09743"/>
<dbReference type="Gene3D" id="2.40.30.30">
    <property type="entry name" value="Riboflavin kinase-like"/>
    <property type="match status" value="1"/>
</dbReference>
<sequence>MDPIDGQRPQLKTAQTDDFDHRYGTIDDISMEEHTAILQAMSLETPAGAGLVQSPTSISSESSYHTSYLTAGSSTPGTPISPTSPTSEKPKAGQMFKTAMQDVRHFAGGLISHPYESTKHYSILRHSHGLVYYTGSSTNLAITIFSDRDLPPDRTLWLQRKGFSGKTGLKIGGLLGARSTWVDVTPTVKATPDQLTPTDERAWQRDIKKFLKKAPKDIRSHRVRETDILRIPCGADDGYLRVVLCSAEGKKVLCGSPIFRLASSSTDGSSIRGASLMTMPLEVGIKIASVVANNTVTATLSPVTDTARTFVSSKVSQVYQPSAVVQQAMTTAYDSSGIQDRIDNANEQYEQTRDTSFNSNSIQKAPYDALSRPDIIGEESGPEPPFPVRFRGKVVPGSGSSKAQLNMPTANLSGVAEDILLRHRGVYFGWAAVDLPSKQAAEKEVPNDGWHQAIIFISPDPRARRTVVRRNMVRVYLIHDFKGQMFFDAKLSVLMMGFLRRDAEDDDEAQSTPDPDAQLFDFYKDIAVTSTSLSRSRSNWQADATLERIRSAASARSLSERYVDFRQNTQRQVDRVPVHLLGVRTDGAVLKDKLAGTGGVFVPRTGHEGLALVHAGTV</sequence>
<dbReference type="GeneID" id="25284651"/>
<evidence type="ECO:0000256" key="2">
    <source>
        <dbReference type="ARBA" id="ARBA00005201"/>
    </source>
</evidence>
<dbReference type="SMART" id="SM00904">
    <property type="entry name" value="Flavokinase"/>
    <property type="match status" value="1"/>
</dbReference>
<dbReference type="Pfam" id="PF01687">
    <property type="entry name" value="Flavokinase"/>
    <property type="match status" value="1"/>
</dbReference>